<sequence length="43" mass="4629">MKKEHPNEIMLSQHIINSSARLRLVTGGLLAKILLVSPGGSSM</sequence>
<name>A0A653FRD1_9CAUD</name>
<proteinExistence type="predicted"/>
<protein>
    <submittedName>
        <fullName evidence="1">Uncharacterized protein</fullName>
    </submittedName>
</protein>
<accession>A0A653FRD1</accession>
<dbReference type="EMBL" id="LR595866">
    <property type="protein sequence ID" value="VUD36915.1"/>
    <property type="molecule type" value="Genomic_DNA"/>
</dbReference>
<dbReference type="GeneID" id="56215635"/>
<evidence type="ECO:0000313" key="2">
    <source>
        <dbReference type="Proteomes" id="UP000424499"/>
    </source>
</evidence>
<keyword evidence="2" id="KW-1185">Reference proteome</keyword>
<dbReference type="RefSeq" id="YP_009910018.1">
    <property type="nucleotide sequence ID" value="NC_049954.1"/>
</dbReference>
<reference evidence="2" key="1">
    <citation type="submission" date="2019-06" db="EMBL/GenBank/DDBJ databases">
        <authorList>
            <person name="Petit M.-A."/>
            <person name="Lossouarn J."/>
        </authorList>
    </citation>
    <scope>NUCLEOTIDE SEQUENCE [LARGE SCALE GENOMIC DNA]</scope>
</reference>
<dbReference type="Proteomes" id="UP000424499">
    <property type="component" value="Chromosome"/>
</dbReference>
<organism evidence="1 2">
    <name type="scientific">Escherichia phage 2G7b</name>
    <dbReference type="NCBI Taxonomy" id="2847057"/>
    <lineage>
        <taxon>Viruses</taxon>
        <taxon>Duplodnaviria</taxon>
        <taxon>Heunggongvirae</taxon>
        <taxon>Uroviricota</taxon>
        <taxon>Caudoviricetes</taxon>
        <taxon>Nesevirus</taxon>
        <taxon>Nesevirus nv2G7b</taxon>
    </lineage>
</organism>
<evidence type="ECO:0000313" key="1">
    <source>
        <dbReference type="EMBL" id="VUD36915.1"/>
    </source>
</evidence>
<dbReference type="KEGG" id="vg:56215635"/>